<dbReference type="GO" id="GO:1904086">
    <property type="term" value="P:regulation of epiboly involved in gastrulation with mouth forming second"/>
    <property type="evidence" value="ECO:0007669"/>
    <property type="project" value="Ensembl"/>
</dbReference>
<name>A0A8P4KI06_DICLA</name>
<comment type="subcellular location">
    <subcellularLocation>
        <location evidence="4">Membrane</location>
    </subcellularLocation>
    <subcellularLocation>
        <location evidence="4">Endosome</location>
    </subcellularLocation>
</comment>
<comment type="similarity">
    <text evidence="1 4">Belongs to the band 7/mec-2 family. Flotillin subfamily.</text>
</comment>
<keyword evidence="3 4" id="KW-0472">Membrane</keyword>
<dbReference type="GO" id="GO:0045661">
    <property type="term" value="P:regulation of myoblast differentiation"/>
    <property type="evidence" value="ECO:0007669"/>
    <property type="project" value="TreeGrafter"/>
</dbReference>
<dbReference type="InterPro" id="IPR027705">
    <property type="entry name" value="Flotillin_fam"/>
</dbReference>
<dbReference type="GO" id="GO:0002020">
    <property type="term" value="F:protease binding"/>
    <property type="evidence" value="ECO:0007669"/>
    <property type="project" value="TreeGrafter"/>
</dbReference>
<evidence type="ECO:0000313" key="7">
    <source>
        <dbReference type="Ensembl" id="ENSDLAP00005077468.1"/>
    </source>
</evidence>
<reference evidence="7" key="2">
    <citation type="submission" date="2025-09" db="UniProtKB">
        <authorList>
            <consortium name="Ensembl"/>
        </authorList>
    </citation>
    <scope>IDENTIFICATION</scope>
</reference>
<evidence type="ECO:0000313" key="8">
    <source>
        <dbReference type="Proteomes" id="UP000694389"/>
    </source>
</evidence>
<evidence type="ECO:0000256" key="2">
    <source>
        <dbReference type="ARBA" id="ARBA00022753"/>
    </source>
</evidence>
<dbReference type="GO" id="GO:0005768">
    <property type="term" value="C:endosome"/>
    <property type="evidence" value="ECO:0007669"/>
    <property type="project" value="UniProtKB-SubCell"/>
</dbReference>
<organism evidence="7 8">
    <name type="scientific">Dicentrarchus labrax</name>
    <name type="common">European seabass</name>
    <name type="synonym">Morone labrax</name>
    <dbReference type="NCBI Taxonomy" id="13489"/>
    <lineage>
        <taxon>Eukaryota</taxon>
        <taxon>Metazoa</taxon>
        <taxon>Chordata</taxon>
        <taxon>Craniata</taxon>
        <taxon>Vertebrata</taxon>
        <taxon>Euteleostomi</taxon>
        <taxon>Actinopterygii</taxon>
        <taxon>Neopterygii</taxon>
        <taxon>Teleostei</taxon>
        <taxon>Neoteleostei</taxon>
        <taxon>Acanthomorphata</taxon>
        <taxon>Eupercaria</taxon>
        <taxon>Moronidae</taxon>
        <taxon>Dicentrarchus</taxon>
    </lineage>
</organism>
<keyword evidence="8" id="KW-1185">Reference proteome</keyword>
<dbReference type="PANTHER" id="PTHR13806:SF46">
    <property type="entry name" value="FLOTILLIN-1-RELATED"/>
    <property type="match status" value="1"/>
</dbReference>
<gene>
    <name evidence="7" type="primary">LOC127363465</name>
    <name evidence="7" type="synonym">FLOT2</name>
</gene>
<dbReference type="Ensembl" id="ENSDLAT00005072421.1">
    <property type="protein sequence ID" value="ENSDLAP00005077468.1"/>
    <property type="gene ID" value="ENSDLAG00005029512.1"/>
</dbReference>
<dbReference type="AlphaFoldDB" id="A0A8P4KI06"/>
<dbReference type="Gene3D" id="3.30.479.30">
    <property type="entry name" value="Band 7 domain"/>
    <property type="match status" value="1"/>
</dbReference>
<dbReference type="GO" id="GO:0072659">
    <property type="term" value="P:protein localization to plasma membrane"/>
    <property type="evidence" value="ECO:0007669"/>
    <property type="project" value="TreeGrafter"/>
</dbReference>
<evidence type="ECO:0000259" key="6">
    <source>
        <dbReference type="SMART" id="SM00244"/>
    </source>
</evidence>
<dbReference type="SUPFAM" id="SSF117892">
    <property type="entry name" value="Band 7/SPFH domain"/>
    <property type="match status" value="1"/>
</dbReference>
<dbReference type="CDD" id="cd03399">
    <property type="entry name" value="SPFH_flotillin"/>
    <property type="match status" value="1"/>
</dbReference>
<dbReference type="Proteomes" id="UP000694389">
    <property type="component" value="Unassembled WGS sequence"/>
</dbReference>
<dbReference type="Pfam" id="PF01145">
    <property type="entry name" value="Band_7"/>
    <property type="match status" value="1"/>
</dbReference>
<reference evidence="7" key="1">
    <citation type="submission" date="2025-08" db="UniProtKB">
        <authorList>
            <consortium name="Ensembl"/>
        </authorList>
    </citation>
    <scope>IDENTIFICATION</scope>
</reference>
<keyword evidence="2" id="KW-0967">Endosome</keyword>
<dbReference type="InterPro" id="IPR031905">
    <property type="entry name" value="Flotillin_C"/>
</dbReference>
<dbReference type="Pfam" id="PF15975">
    <property type="entry name" value="Flot"/>
    <property type="match status" value="1"/>
</dbReference>
<dbReference type="GO" id="GO:0016600">
    <property type="term" value="C:flotillin complex"/>
    <property type="evidence" value="ECO:0007669"/>
    <property type="project" value="TreeGrafter"/>
</dbReference>
<sequence length="475" mass="52392">MGNCHTVGPNEALVVSGGCCGSDQKTYVVGGWAWAWWLISDIQRMSLEVMTILCRCENIETSEGVPLDVTGVAQVMHFKRPKKKKQWLVITLEIMTLQPKCDDVETAEGVAITVTGVAQVKVMTENELLGYACEQFLGKSVIEIKSVILQTLEGHLRAILGTLTVEQIYQDRDKFATLVREVASPDVGRMGIEILSFTIKDVYDKVEYLSSLGKTQTAAVQRDADIGVAEAERDAGIREAECKKEMMDVKFLADTKMADSKRELEMQKASFNQEVNTKKAEAQLAYELQAAKEQQKIRLEEIEIEVVQRKKQITIEDKEIARTDKELIATVKRPAEAEAYKMQQLAEGQKKVLTAQAEAEKIRFIGEAEAASIEAVGKAEAEKMRLKAEAYQQYGDAAKTALVLEALPKIAGKVAAPLSRTNEIVILSGDGNRVTGEVNRLLAELPVSVNALTGVDLTKIPLLQKMVNPQCQTAM</sequence>
<keyword evidence="5" id="KW-0175">Coiled coil</keyword>
<accession>A0A8P4KI06</accession>
<dbReference type="GeneTree" id="ENSGT00560000077232"/>
<evidence type="ECO:0000256" key="1">
    <source>
        <dbReference type="ARBA" id="ARBA00007161"/>
    </source>
</evidence>
<feature type="domain" description="Band 7" evidence="6">
    <location>
        <begin position="132"/>
        <end position="314"/>
    </location>
</feature>
<dbReference type="PANTHER" id="PTHR13806">
    <property type="entry name" value="FLOTILLIN-RELATED"/>
    <property type="match status" value="1"/>
</dbReference>
<dbReference type="FunFam" id="3.30.479.30:FF:000003">
    <property type="entry name" value="Flotillin 2"/>
    <property type="match status" value="1"/>
</dbReference>
<proteinExistence type="inferred from homology"/>
<evidence type="ECO:0000256" key="5">
    <source>
        <dbReference type="SAM" id="Coils"/>
    </source>
</evidence>
<dbReference type="InterPro" id="IPR036013">
    <property type="entry name" value="Band_7/SPFH_dom_sf"/>
</dbReference>
<dbReference type="GO" id="GO:2000047">
    <property type="term" value="P:regulation of cell-cell adhesion mediated by cadherin"/>
    <property type="evidence" value="ECO:0007669"/>
    <property type="project" value="Ensembl"/>
</dbReference>
<comment type="subunit">
    <text evidence="4">Heterooligomeric complex.</text>
</comment>
<feature type="coiled-coil region" evidence="5">
    <location>
        <begin position="261"/>
        <end position="312"/>
    </location>
</feature>
<evidence type="ECO:0000256" key="4">
    <source>
        <dbReference type="RuleBase" id="RU366054"/>
    </source>
</evidence>
<dbReference type="SMART" id="SM00244">
    <property type="entry name" value="PHB"/>
    <property type="match status" value="1"/>
</dbReference>
<dbReference type="InterPro" id="IPR001107">
    <property type="entry name" value="Band_7"/>
</dbReference>
<protein>
    <recommendedName>
        <fullName evidence="4">Flotillin</fullName>
    </recommendedName>
</protein>
<evidence type="ECO:0000256" key="3">
    <source>
        <dbReference type="ARBA" id="ARBA00023136"/>
    </source>
</evidence>